<reference evidence="2" key="1">
    <citation type="submission" date="2018-05" db="EMBL/GenBank/DDBJ databases">
        <authorList>
            <person name="Lanie J.A."/>
            <person name="Ng W.-L."/>
            <person name="Kazmierczak K.M."/>
            <person name="Andrzejewski T.M."/>
            <person name="Davidsen T.M."/>
            <person name="Wayne K.J."/>
            <person name="Tettelin H."/>
            <person name="Glass J.I."/>
            <person name="Rusch D."/>
            <person name="Podicherti R."/>
            <person name="Tsui H.-C.T."/>
            <person name="Winkler M.E."/>
        </authorList>
    </citation>
    <scope>NUCLEOTIDE SEQUENCE</scope>
</reference>
<feature type="non-terminal residue" evidence="2">
    <location>
        <position position="1"/>
    </location>
</feature>
<dbReference type="AlphaFoldDB" id="A0A382HJY4"/>
<protein>
    <submittedName>
        <fullName evidence="2">Uncharacterized protein</fullName>
    </submittedName>
</protein>
<feature type="non-terminal residue" evidence="2">
    <location>
        <position position="38"/>
    </location>
</feature>
<feature type="compositionally biased region" description="Basic and acidic residues" evidence="1">
    <location>
        <begin position="1"/>
        <end position="11"/>
    </location>
</feature>
<sequence length="38" mass="4370">RELPGKSEPHLFRPGNRSKPTPRLPGRQIRYGFRTGPL</sequence>
<gene>
    <name evidence="2" type="ORF">METZ01_LOCUS240464</name>
</gene>
<organism evidence="2">
    <name type="scientific">marine metagenome</name>
    <dbReference type="NCBI Taxonomy" id="408172"/>
    <lineage>
        <taxon>unclassified sequences</taxon>
        <taxon>metagenomes</taxon>
        <taxon>ecological metagenomes</taxon>
    </lineage>
</organism>
<name>A0A382HJY4_9ZZZZ</name>
<dbReference type="EMBL" id="UINC01061730">
    <property type="protein sequence ID" value="SVB87610.1"/>
    <property type="molecule type" value="Genomic_DNA"/>
</dbReference>
<proteinExistence type="predicted"/>
<evidence type="ECO:0000256" key="1">
    <source>
        <dbReference type="SAM" id="MobiDB-lite"/>
    </source>
</evidence>
<accession>A0A382HJY4</accession>
<evidence type="ECO:0000313" key="2">
    <source>
        <dbReference type="EMBL" id="SVB87610.1"/>
    </source>
</evidence>
<feature type="region of interest" description="Disordered" evidence="1">
    <location>
        <begin position="1"/>
        <end position="38"/>
    </location>
</feature>